<proteinExistence type="predicted"/>
<keyword evidence="1" id="KW-0812">Transmembrane</keyword>
<evidence type="ECO:0000313" key="3">
    <source>
        <dbReference type="Proteomes" id="UP000176050"/>
    </source>
</evidence>
<evidence type="ECO:0008006" key="4">
    <source>
        <dbReference type="Google" id="ProtNLM"/>
    </source>
</evidence>
<sequence length="169" mass="20203">MEEFKNSEIFLRPRFQIKTDVNYEELRLAFEEALNDTDCKYLFKISENHFFIDIPVNEVHFWSPQLNFQIEKDRDDVLVKGLFGPRPKVLTLFMFLHFAGAIIFIISLVILYVKWSLKQNLTSPIVMVILTLILWFFLYFLGIFGRKKGRVQMEELHEFMIKIIEKTSK</sequence>
<name>A0A1D8P883_9FLAO</name>
<dbReference type="KEGG" id="lul:LPB138_08910"/>
<keyword evidence="3" id="KW-1185">Reference proteome</keyword>
<dbReference type="OrthoDB" id="1451346at2"/>
<evidence type="ECO:0000313" key="2">
    <source>
        <dbReference type="EMBL" id="AOW20788.1"/>
    </source>
</evidence>
<protein>
    <recommendedName>
        <fullName evidence="4">GTP-binding protein</fullName>
    </recommendedName>
</protein>
<keyword evidence="1" id="KW-1133">Transmembrane helix</keyword>
<dbReference type="Proteomes" id="UP000176050">
    <property type="component" value="Chromosome"/>
</dbReference>
<organism evidence="2 3">
    <name type="scientific">Urechidicola croceus</name>
    <dbReference type="NCBI Taxonomy" id="1850246"/>
    <lineage>
        <taxon>Bacteria</taxon>
        <taxon>Pseudomonadati</taxon>
        <taxon>Bacteroidota</taxon>
        <taxon>Flavobacteriia</taxon>
        <taxon>Flavobacteriales</taxon>
        <taxon>Flavobacteriaceae</taxon>
        <taxon>Urechidicola</taxon>
    </lineage>
</organism>
<gene>
    <name evidence="2" type="ORF">LPB138_08910</name>
</gene>
<dbReference type="EMBL" id="CP017478">
    <property type="protein sequence ID" value="AOW20788.1"/>
    <property type="molecule type" value="Genomic_DNA"/>
</dbReference>
<dbReference type="RefSeq" id="WP_070236952.1">
    <property type="nucleotide sequence ID" value="NZ_CP017478.1"/>
</dbReference>
<accession>A0A1D8P883</accession>
<keyword evidence="1" id="KW-0472">Membrane</keyword>
<dbReference type="AlphaFoldDB" id="A0A1D8P883"/>
<feature type="transmembrane region" description="Helical" evidence="1">
    <location>
        <begin position="125"/>
        <end position="144"/>
    </location>
</feature>
<feature type="transmembrane region" description="Helical" evidence="1">
    <location>
        <begin position="89"/>
        <end position="113"/>
    </location>
</feature>
<evidence type="ECO:0000256" key="1">
    <source>
        <dbReference type="SAM" id="Phobius"/>
    </source>
</evidence>
<dbReference type="STRING" id="1850246.LPB138_08910"/>
<reference evidence="2 3" key="1">
    <citation type="submission" date="2016-10" db="EMBL/GenBank/DDBJ databases">
        <title>Lutibacter sp. LPB0138, isolated from marine gastropod.</title>
        <authorList>
            <person name="Kim E."/>
            <person name="Yi H."/>
        </authorList>
    </citation>
    <scope>NUCLEOTIDE SEQUENCE [LARGE SCALE GENOMIC DNA]</scope>
    <source>
        <strain evidence="2 3">LPB0138</strain>
    </source>
</reference>